<gene>
    <name evidence="2" type="ORF">SEMRO_763_G198960.1</name>
</gene>
<accession>A0A9N8EBD3</accession>
<proteinExistence type="predicted"/>
<sequence length="286" mass="32293">MIKHQFNTLRPDHLLSSSLLLSLHTPLFHLNMALNALSPMYELMSAGITPGDLDFELDPDSKDTMHEFEVAWKKFMKDHPELVPEGKREKNIRNMQKLAKEVRKTQMEAANELLTQLGFFEKSIGVMEQGFEKELNEARNKQRETHENLQRQRDSIAVAEHLLSQVLPCDNFLSSLERLAEKAKEEDDSAAHEASSADNDKKVKPSLKALYLVDSTIGDSRDVQLRAYGIDHALLNTQVKMLQREAEGYEKLLETQKLIGNFLNGLNSSNSSAASRSVSTKSKQSA</sequence>
<dbReference type="AlphaFoldDB" id="A0A9N8EBD3"/>
<comment type="caution">
    <text evidence="2">The sequence shown here is derived from an EMBL/GenBank/DDBJ whole genome shotgun (WGS) entry which is preliminary data.</text>
</comment>
<reference evidence="2" key="1">
    <citation type="submission" date="2020-06" db="EMBL/GenBank/DDBJ databases">
        <authorList>
            <consortium name="Plant Systems Biology data submission"/>
        </authorList>
    </citation>
    <scope>NUCLEOTIDE SEQUENCE</scope>
    <source>
        <strain evidence="2">D6</strain>
    </source>
</reference>
<evidence type="ECO:0000313" key="2">
    <source>
        <dbReference type="EMBL" id="CAB9516151.1"/>
    </source>
</evidence>
<keyword evidence="1" id="KW-0175">Coiled coil</keyword>
<keyword evidence="3" id="KW-1185">Reference proteome</keyword>
<organism evidence="2 3">
    <name type="scientific">Seminavis robusta</name>
    <dbReference type="NCBI Taxonomy" id="568900"/>
    <lineage>
        <taxon>Eukaryota</taxon>
        <taxon>Sar</taxon>
        <taxon>Stramenopiles</taxon>
        <taxon>Ochrophyta</taxon>
        <taxon>Bacillariophyta</taxon>
        <taxon>Bacillariophyceae</taxon>
        <taxon>Bacillariophycidae</taxon>
        <taxon>Naviculales</taxon>
        <taxon>Naviculaceae</taxon>
        <taxon>Seminavis</taxon>
    </lineage>
</organism>
<dbReference type="Proteomes" id="UP001153069">
    <property type="component" value="Unassembled WGS sequence"/>
</dbReference>
<dbReference type="OrthoDB" id="53427at2759"/>
<feature type="coiled-coil region" evidence="1">
    <location>
        <begin position="132"/>
        <end position="193"/>
    </location>
</feature>
<dbReference type="EMBL" id="CAICTM010000762">
    <property type="protein sequence ID" value="CAB9516151.1"/>
    <property type="molecule type" value="Genomic_DNA"/>
</dbReference>
<name>A0A9N8EBD3_9STRA</name>
<evidence type="ECO:0000256" key="1">
    <source>
        <dbReference type="SAM" id="Coils"/>
    </source>
</evidence>
<protein>
    <submittedName>
        <fullName evidence="2">Uncharacterized protein</fullName>
    </submittedName>
</protein>
<evidence type="ECO:0000313" key="3">
    <source>
        <dbReference type="Proteomes" id="UP001153069"/>
    </source>
</evidence>